<organism evidence="5 6">
    <name type="scientific">Marinobacter zhejiangensis</name>
    <dbReference type="NCBI Taxonomy" id="488535"/>
    <lineage>
        <taxon>Bacteria</taxon>
        <taxon>Pseudomonadati</taxon>
        <taxon>Pseudomonadota</taxon>
        <taxon>Gammaproteobacteria</taxon>
        <taxon>Pseudomonadales</taxon>
        <taxon>Marinobacteraceae</taxon>
        <taxon>Marinobacter</taxon>
    </lineage>
</organism>
<feature type="domain" description="HTH araC/xylS-type" evidence="4">
    <location>
        <begin position="234"/>
        <end position="332"/>
    </location>
</feature>
<dbReference type="Pfam" id="PF12625">
    <property type="entry name" value="Arabinose_bd"/>
    <property type="match status" value="1"/>
</dbReference>
<keyword evidence="2 5" id="KW-0238">DNA-binding</keyword>
<evidence type="ECO:0000313" key="5">
    <source>
        <dbReference type="EMBL" id="SFM00540.1"/>
    </source>
</evidence>
<dbReference type="Pfam" id="PF12833">
    <property type="entry name" value="HTH_18"/>
    <property type="match status" value="1"/>
</dbReference>
<dbReference type="InterPro" id="IPR009057">
    <property type="entry name" value="Homeodomain-like_sf"/>
</dbReference>
<dbReference type="InterPro" id="IPR032687">
    <property type="entry name" value="AraC-type_N"/>
</dbReference>
<dbReference type="OrthoDB" id="6816069at2"/>
<evidence type="ECO:0000256" key="1">
    <source>
        <dbReference type="ARBA" id="ARBA00023015"/>
    </source>
</evidence>
<proteinExistence type="predicted"/>
<keyword evidence="6" id="KW-1185">Reference proteome</keyword>
<dbReference type="GO" id="GO:0003700">
    <property type="term" value="F:DNA-binding transcription factor activity"/>
    <property type="evidence" value="ECO:0007669"/>
    <property type="project" value="InterPro"/>
</dbReference>
<dbReference type="PANTHER" id="PTHR47894">
    <property type="entry name" value="HTH-TYPE TRANSCRIPTIONAL REGULATOR GADX"/>
    <property type="match status" value="1"/>
</dbReference>
<evidence type="ECO:0000256" key="2">
    <source>
        <dbReference type="ARBA" id="ARBA00023125"/>
    </source>
</evidence>
<dbReference type="STRING" id="488535.SAMN04487963_0972"/>
<keyword evidence="3" id="KW-0804">Transcription</keyword>
<dbReference type="SUPFAM" id="SSF46689">
    <property type="entry name" value="Homeodomain-like"/>
    <property type="match status" value="1"/>
</dbReference>
<protein>
    <submittedName>
        <fullName evidence="5">AraC-type DNA-binding protein</fullName>
    </submittedName>
</protein>
<dbReference type="SMART" id="SM00342">
    <property type="entry name" value="HTH_ARAC"/>
    <property type="match status" value="1"/>
</dbReference>
<dbReference type="EMBL" id="FOUE01000001">
    <property type="protein sequence ID" value="SFM00540.1"/>
    <property type="molecule type" value="Genomic_DNA"/>
</dbReference>
<dbReference type="AlphaFoldDB" id="A0A1I4MBF9"/>
<evidence type="ECO:0000259" key="4">
    <source>
        <dbReference type="PROSITE" id="PS01124"/>
    </source>
</evidence>
<name>A0A1I4MBF9_9GAMM</name>
<sequence length="353" mass="40033">MTYTDLSRASSLARLDEFCEKYQLDHREMLREVGLPEDLLEQPEILISYSLMAQLLENCARKTGYPLFSLEYGVFQGAAMLGELFYLIKNAETVGDSLRELMLYYHLHSRGGQVTAAIESGMVVLSYEPRLRDCVPTRQAVELAVGVGQALLKMLLGAKWQPAGVHFRSGPSCAPQAYQRILGLTPQFNSTTNGWVFDARLLEVPLSNSDPKLHTLMREHIEKMDELAASELPAYVQTLIRHFLPNGRVTVDFIANYMTLSSRSLQRYLTDEGTSFQTLLDETRQSMAERYLSESAISLTQLAAILGYSGLAAFSRAFQRWHGQSPRQWRKQHGITYPARVLPQHRRKPAWLK</sequence>
<dbReference type="Proteomes" id="UP000198519">
    <property type="component" value="Unassembled WGS sequence"/>
</dbReference>
<dbReference type="GO" id="GO:0000976">
    <property type="term" value="F:transcription cis-regulatory region binding"/>
    <property type="evidence" value="ECO:0007669"/>
    <property type="project" value="TreeGrafter"/>
</dbReference>
<gene>
    <name evidence="5" type="ORF">SAMN04487963_0972</name>
</gene>
<dbReference type="Gene3D" id="1.10.10.60">
    <property type="entry name" value="Homeodomain-like"/>
    <property type="match status" value="1"/>
</dbReference>
<dbReference type="PROSITE" id="PS01124">
    <property type="entry name" value="HTH_ARAC_FAMILY_2"/>
    <property type="match status" value="1"/>
</dbReference>
<reference evidence="6" key="1">
    <citation type="submission" date="2016-10" db="EMBL/GenBank/DDBJ databases">
        <authorList>
            <person name="Varghese N."/>
            <person name="Submissions S."/>
        </authorList>
    </citation>
    <scope>NUCLEOTIDE SEQUENCE [LARGE SCALE GENOMIC DNA]</scope>
    <source>
        <strain evidence="6">CGMCC 1.7061</strain>
    </source>
</reference>
<keyword evidence="1" id="KW-0805">Transcription regulation</keyword>
<dbReference type="PANTHER" id="PTHR47894:SF4">
    <property type="entry name" value="HTH-TYPE TRANSCRIPTIONAL REGULATOR GADX"/>
    <property type="match status" value="1"/>
</dbReference>
<dbReference type="InterPro" id="IPR018060">
    <property type="entry name" value="HTH_AraC"/>
</dbReference>
<evidence type="ECO:0000256" key="3">
    <source>
        <dbReference type="ARBA" id="ARBA00023163"/>
    </source>
</evidence>
<evidence type="ECO:0000313" key="6">
    <source>
        <dbReference type="Proteomes" id="UP000198519"/>
    </source>
</evidence>
<dbReference type="RefSeq" id="WP_092020726.1">
    <property type="nucleotide sequence ID" value="NZ_FOUE01000001.1"/>
</dbReference>
<dbReference type="GO" id="GO:0005829">
    <property type="term" value="C:cytosol"/>
    <property type="evidence" value="ECO:0007669"/>
    <property type="project" value="TreeGrafter"/>
</dbReference>
<accession>A0A1I4MBF9</accession>